<evidence type="ECO:0000256" key="1">
    <source>
        <dbReference type="SAM" id="Phobius"/>
    </source>
</evidence>
<dbReference type="RefSeq" id="WP_093072070.1">
    <property type="nucleotide sequence ID" value="NZ_FOGV01000004.1"/>
</dbReference>
<dbReference type="EMBL" id="FOGV01000004">
    <property type="protein sequence ID" value="SER68164.1"/>
    <property type="molecule type" value="Genomic_DNA"/>
</dbReference>
<evidence type="ECO:0000313" key="2">
    <source>
        <dbReference type="EMBL" id="SER68164.1"/>
    </source>
</evidence>
<dbReference type="AlphaFoldDB" id="A0A1H9R5Z1"/>
<keyword evidence="1" id="KW-0812">Transmembrane</keyword>
<feature type="transmembrane region" description="Helical" evidence="1">
    <location>
        <begin position="119"/>
        <end position="139"/>
    </location>
</feature>
<gene>
    <name evidence="2" type="ORF">SAMN05444126_10441</name>
</gene>
<sequence>MFKRIQQKLDEMAKKEAKKQHSYPPAIGLNLLLMGIVTPLLILSFPLFIGEIAGLTGIMLLQIGIIAACSLILVYYFSPRMTGRRKQTVRRAIPAFYLIILLAGIFYISHIFLYGRVMLFPSLYALGYGIFWYGILTYVRRLTVQSN</sequence>
<keyword evidence="1" id="KW-1133">Transmembrane helix</keyword>
<name>A0A1H9R5Z1_9BACI</name>
<feature type="transmembrane region" description="Helical" evidence="1">
    <location>
        <begin position="55"/>
        <end position="75"/>
    </location>
</feature>
<accession>A0A1H9R5Z1</accession>
<reference evidence="3" key="1">
    <citation type="submission" date="2016-10" db="EMBL/GenBank/DDBJ databases">
        <authorList>
            <person name="de Groot N.N."/>
        </authorList>
    </citation>
    <scope>NUCLEOTIDE SEQUENCE [LARGE SCALE GENOMIC DNA]</scope>
    <source>
        <strain evidence="3">10nlg</strain>
    </source>
</reference>
<keyword evidence="3" id="KW-1185">Reference proteome</keyword>
<protein>
    <submittedName>
        <fullName evidence="2">Uncharacterized protein</fullName>
    </submittedName>
</protein>
<dbReference type="Proteomes" id="UP000199318">
    <property type="component" value="Unassembled WGS sequence"/>
</dbReference>
<dbReference type="STRING" id="1464123.SAMN05444126_10441"/>
<evidence type="ECO:0000313" key="3">
    <source>
        <dbReference type="Proteomes" id="UP000199318"/>
    </source>
</evidence>
<comment type="caution">
    <text evidence="2">The sequence shown here is derived from an EMBL/GenBank/DDBJ whole genome shotgun (WGS) entry which is preliminary data.</text>
</comment>
<proteinExistence type="predicted"/>
<feature type="transmembrane region" description="Helical" evidence="1">
    <location>
        <begin position="95"/>
        <end position="113"/>
    </location>
</feature>
<keyword evidence="1" id="KW-0472">Membrane</keyword>
<feature type="transmembrane region" description="Helical" evidence="1">
    <location>
        <begin position="27"/>
        <end position="49"/>
    </location>
</feature>
<organism evidence="2 3">
    <name type="scientific">Salisediminibacterium halotolerans</name>
    <dbReference type="NCBI Taxonomy" id="517425"/>
    <lineage>
        <taxon>Bacteria</taxon>
        <taxon>Bacillati</taxon>
        <taxon>Bacillota</taxon>
        <taxon>Bacilli</taxon>
        <taxon>Bacillales</taxon>
        <taxon>Bacillaceae</taxon>
        <taxon>Salisediminibacterium</taxon>
    </lineage>
</organism>